<comment type="caution">
    <text evidence="1">The sequence shown here is derived from an EMBL/GenBank/DDBJ whole genome shotgun (WGS) entry which is preliminary data.</text>
</comment>
<dbReference type="EMBL" id="MTHB01000222">
    <property type="protein sequence ID" value="OXC74343.1"/>
    <property type="molecule type" value="Genomic_DNA"/>
</dbReference>
<evidence type="ECO:0000313" key="2">
    <source>
        <dbReference type="Proteomes" id="UP000214720"/>
    </source>
</evidence>
<dbReference type="RefSeq" id="WP_179258489.1">
    <property type="nucleotide sequence ID" value="NZ_MTHB01000222.1"/>
</dbReference>
<evidence type="ECO:0000313" key="1">
    <source>
        <dbReference type="EMBL" id="OXC74343.1"/>
    </source>
</evidence>
<gene>
    <name evidence="1" type="ORF">BSU04_32305</name>
</gene>
<proteinExistence type="predicted"/>
<organism evidence="1 2">
    <name type="scientific">Caballeronia sordidicola</name>
    <name type="common">Burkholderia sordidicola</name>
    <dbReference type="NCBI Taxonomy" id="196367"/>
    <lineage>
        <taxon>Bacteria</taxon>
        <taxon>Pseudomonadati</taxon>
        <taxon>Pseudomonadota</taxon>
        <taxon>Betaproteobacteria</taxon>
        <taxon>Burkholderiales</taxon>
        <taxon>Burkholderiaceae</taxon>
        <taxon>Caballeronia</taxon>
    </lineage>
</organism>
<reference evidence="2" key="1">
    <citation type="submission" date="2017-01" db="EMBL/GenBank/DDBJ databases">
        <title>Genome Analysis of Deinococcus marmoris KOPRI26562.</title>
        <authorList>
            <person name="Kim J.H."/>
            <person name="Oh H.-M."/>
        </authorList>
    </citation>
    <scope>NUCLEOTIDE SEQUENCE [LARGE SCALE GENOMIC DNA]</scope>
    <source>
        <strain evidence="2">PAMC 26633</strain>
    </source>
</reference>
<dbReference type="Proteomes" id="UP000214720">
    <property type="component" value="Unassembled WGS sequence"/>
</dbReference>
<protein>
    <submittedName>
        <fullName evidence="1">Replication protein</fullName>
    </submittedName>
</protein>
<sequence length="428" mass="47315">MLIAQRFVAGEGGDRPISHEMNPANLDNEALEDFACDRSNLPWIVFRAAHRANHIAAIPSRSRALLAALARTVDAQKPYGAIFARRELLTGRALQSMRTFYRSLDDLAQVGLIVRAPQKRHGDAGLFGRAYIHLTEKAAELLGFVEEKNPPVAQTSQSMCAISKASEAVVECDPLLTRPSATVADGGIYKDLFPKNQKRQPGTLPLDLQRLLSLGFHKFLVFKLMREAKQHGKLLTEVVEVTWEHLSMAKRPISYLRSLLRSPVDFGHQLRSHHAKIHERRTRANETKAVDDLVARHVGQVFYDEATIRRFEISADGSEITIRDCREPRSRVSAAGWKPDFAAALRAGLLLCASPSHDAAFAEKCTSVSLVASVVVRTESDPKEVTKLNIKPATTAAISARLQDMKQLLRATCAGVRRDVAAQPNVQS</sequence>
<name>A0A226WT99_CABSO</name>
<dbReference type="AlphaFoldDB" id="A0A226WT99"/>
<accession>A0A226WT99</accession>